<reference evidence="2 3" key="1">
    <citation type="journal article" date="2018" name="MBio">
        <title>Comparative Genomics Reveals the Core Gene Toolbox for the Fungus-Insect Symbiosis.</title>
        <authorList>
            <person name="Wang Y."/>
            <person name="Stata M."/>
            <person name="Wang W."/>
            <person name="Stajich J.E."/>
            <person name="White M.M."/>
            <person name="Moncalvo J.M."/>
        </authorList>
    </citation>
    <scope>NUCLEOTIDE SEQUENCE [LARGE SCALE GENOMIC DNA]</scope>
    <source>
        <strain evidence="2 3">SC-DP-2</strain>
    </source>
</reference>
<proteinExistence type="inferred from homology"/>
<keyword evidence="3" id="KW-1185">Reference proteome</keyword>
<comment type="caution">
    <text evidence="2">The sequence shown here is derived from an EMBL/GenBank/DDBJ whole genome shotgun (WGS) entry which is preliminary data.</text>
</comment>
<evidence type="ECO:0000313" key="3">
    <source>
        <dbReference type="Proteomes" id="UP000245609"/>
    </source>
</evidence>
<dbReference type="Proteomes" id="UP000245609">
    <property type="component" value="Unassembled WGS sequence"/>
</dbReference>
<organism evidence="2 3">
    <name type="scientific">Smittium megazygosporum</name>
    <dbReference type="NCBI Taxonomy" id="133381"/>
    <lineage>
        <taxon>Eukaryota</taxon>
        <taxon>Fungi</taxon>
        <taxon>Fungi incertae sedis</taxon>
        <taxon>Zoopagomycota</taxon>
        <taxon>Kickxellomycotina</taxon>
        <taxon>Harpellomycetes</taxon>
        <taxon>Harpellales</taxon>
        <taxon>Legeriomycetaceae</taxon>
        <taxon>Smittium</taxon>
    </lineage>
</organism>
<protein>
    <recommendedName>
        <fullName evidence="4">Ribosomal protein L10</fullName>
    </recommendedName>
</protein>
<evidence type="ECO:0000256" key="1">
    <source>
        <dbReference type="ARBA" id="ARBA00008889"/>
    </source>
</evidence>
<dbReference type="SUPFAM" id="SSF160369">
    <property type="entry name" value="Ribosomal protein L10-like"/>
    <property type="match status" value="1"/>
</dbReference>
<dbReference type="Gene3D" id="3.30.70.1730">
    <property type="match status" value="1"/>
</dbReference>
<dbReference type="InterPro" id="IPR047865">
    <property type="entry name" value="Ribosomal_uL10_bac_type"/>
</dbReference>
<evidence type="ECO:0008006" key="4">
    <source>
        <dbReference type="Google" id="ProtNLM"/>
    </source>
</evidence>
<evidence type="ECO:0000313" key="2">
    <source>
        <dbReference type="EMBL" id="PVV01496.1"/>
    </source>
</evidence>
<gene>
    <name evidence="2" type="ORF">BB560_004083</name>
</gene>
<dbReference type="EMBL" id="MBFS01001026">
    <property type="protein sequence ID" value="PVV01496.1"/>
    <property type="molecule type" value="Genomic_DNA"/>
</dbReference>
<comment type="similarity">
    <text evidence="1">Belongs to the universal ribosomal protein uL10 family.</text>
</comment>
<dbReference type="PANTHER" id="PTHR11560">
    <property type="entry name" value="39S RIBOSOMAL PROTEIN L10, MITOCHONDRIAL"/>
    <property type="match status" value="1"/>
</dbReference>
<sequence>MVLSCSIRFASRSPAFGFEILRGIQPRLYSSSSTASESNTKLSNVDLSNRLLARNTPIKTHSSFRIPFNKRKSFLFDKYERILAETPAILVVQHICLPSDQWTTFRRQLKIECHGAQAIVISSGIASAVVRGTKYENMANLFSGTVFGIYWDSIAASEQHSGSSEGAAGKFDPKISIKKILDLVKANPRLLILGGCVENSLLTPEMLVEYTNTPNIDQLQAEVVGLLQQPVSSLVRSLENIPSRLVDVLEQKSAQ</sequence>
<dbReference type="Gene3D" id="6.10.250.290">
    <property type="match status" value="1"/>
</dbReference>
<dbReference type="OrthoDB" id="360689at2759"/>
<dbReference type="AlphaFoldDB" id="A0A2T9ZA74"/>
<accession>A0A2T9ZA74</accession>
<name>A0A2T9ZA74_9FUNG</name>
<dbReference type="InterPro" id="IPR043141">
    <property type="entry name" value="Ribosomal_uL10-like_sf"/>
</dbReference>
<dbReference type="STRING" id="133381.A0A2T9ZA74"/>